<feature type="region of interest" description="Disordered" evidence="1">
    <location>
        <begin position="32"/>
        <end position="120"/>
    </location>
</feature>
<dbReference type="Gene3D" id="1.10.10.60">
    <property type="entry name" value="Homeodomain-like"/>
    <property type="match status" value="1"/>
</dbReference>
<dbReference type="STRING" id="4558.A0A1Z5R416"/>
<name>A0A1Z5R416_SORBI</name>
<dbReference type="SUPFAM" id="SSF46689">
    <property type="entry name" value="Homeodomain-like"/>
    <property type="match status" value="1"/>
</dbReference>
<dbReference type="EMBL" id="CM000768">
    <property type="protein sequence ID" value="OQU78522.1"/>
    <property type="molecule type" value="Genomic_DNA"/>
</dbReference>
<dbReference type="InParanoid" id="A0A1Z5R416"/>
<feature type="compositionally biased region" description="Low complexity" evidence="1">
    <location>
        <begin position="520"/>
        <end position="534"/>
    </location>
</feature>
<protein>
    <recommendedName>
        <fullName evidence="3">Myb-like domain-containing protein</fullName>
    </recommendedName>
</protein>
<dbReference type="InterPro" id="IPR009057">
    <property type="entry name" value="Homeodomain-like_sf"/>
</dbReference>
<dbReference type="CDD" id="cd00167">
    <property type="entry name" value="SANT"/>
    <property type="match status" value="1"/>
</dbReference>
<evidence type="ECO:0000313" key="4">
    <source>
        <dbReference type="EMBL" id="OQU78522.1"/>
    </source>
</evidence>
<evidence type="ECO:0000259" key="3">
    <source>
        <dbReference type="PROSITE" id="PS50090"/>
    </source>
</evidence>
<feature type="compositionally biased region" description="Basic and acidic residues" evidence="1">
    <location>
        <begin position="84"/>
        <end position="94"/>
    </location>
</feature>
<evidence type="ECO:0000256" key="1">
    <source>
        <dbReference type="SAM" id="MobiDB-lite"/>
    </source>
</evidence>
<accession>A0A1Z5R416</accession>
<feature type="region of interest" description="Disordered" evidence="1">
    <location>
        <begin position="505"/>
        <end position="553"/>
    </location>
</feature>
<reference evidence="4 5" key="1">
    <citation type="journal article" date="2009" name="Nature">
        <title>The Sorghum bicolor genome and the diversification of grasses.</title>
        <authorList>
            <person name="Paterson A.H."/>
            <person name="Bowers J.E."/>
            <person name="Bruggmann R."/>
            <person name="Dubchak I."/>
            <person name="Grimwood J."/>
            <person name="Gundlach H."/>
            <person name="Haberer G."/>
            <person name="Hellsten U."/>
            <person name="Mitros T."/>
            <person name="Poliakov A."/>
            <person name="Schmutz J."/>
            <person name="Spannagl M."/>
            <person name="Tang H."/>
            <person name="Wang X."/>
            <person name="Wicker T."/>
            <person name="Bharti A.K."/>
            <person name="Chapman J."/>
            <person name="Feltus F.A."/>
            <person name="Gowik U."/>
            <person name="Grigoriev I.V."/>
            <person name="Lyons E."/>
            <person name="Maher C.A."/>
            <person name="Martis M."/>
            <person name="Narechania A."/>
            <person name="Otillar R.P."/>
            <person name="Penning B.W."/>
            <person name="Salamov A.A."/>
            <person name="Wang Y."/>
            <person name="Zhang L."/>
            <person name="Carpita N.C."/>
            <person name="Freeling M."/>
            <person name="Gingle A.R."/>
            <person name="Hash C.T."/>
            <person name="Keller B."/>
            <person name="Klein P."/>
            <person name="Kresovich S."/>
            <person name="McCann M.C."/>
            <person name="Ming R."/>
            <person name="Peterson D.G."/>
            <person name="Mehboob-ur-Rahman"/>
            <person name="Ware D."/>
            <person name="Westhoff P."/>
            <person name="Mayer K.F."/>
            <person name="Messing J."/>
            <person name="Rokhsar D.S."/>
        </authorList>
    </citation>
    <scope>NUCLEOTIDE SEQUENCE [LARGE SCALE GENOMIC DNA]</scope>
    <source>
        <strain evidence="5">cv. BTx623</strain>
    </source>
</reference>
<feature type="compositionally biased region" description="Basic and acidic residues" evidence="1">
    <location>
        <begin position="172"/>
        <end position="194"/>
    </location>
</feature>
<feature type="chain" id="PRO_5013029443" description="Myb-like domain-containing protein" evidence="2">
    <location>
        <begin position="16"/>
        <end position="652"/>
    </location>
</feature>
<dbReference type="Proteomes" id="UP000000768">
    <property type="component" value="Chromosome 9"/>
</dbReference>
<dbReference type="PROSITE" id="PS50090">
    <property type="entry name" value="MYB_LIKE"/>
    <property type="match status" value="1"/>
</dbReference>
<dbReference type="AlphaFoldDB" id="A0A1Z5R416"/>
<evidence type="ECO:0000256" key="2">
    <source>
        <dbReference type="SAM" id="SignalP"/>
    </source>
</evidence>
<feature type="domain" description="Myb-like" evidence="3">
    <location>
        <begin position="372"/>
        <end position="417"/>
    </location>
</feature>
<dbReference type="SMART" id="SM00717">
    <property type="entry name" value="SANT"/>
    <property type="match status" value="1"/>
</dbReference>
<feature type="signal peptide" evidence="2">
    <location>
        <begin position="1"/>
        <end position="15"/>
    </location>
</feature>
<keyword evidence="2" id="KW-0732">Signal</keyword>
<feature type="region of interest" description="Disordered" evidence="1">
    <location>
        <begin position="420"/>
        <end position="440"/>
    </location>
</feature>
<gene>
    <name evidence="4" type="ORF">SORBI_3009G252300</name>
</gene>
<feature type="compositionally biased region" description="Basic and acidic residues" evidence="1">
    <location>
        <begin position="260"/>
        <end position="275"/>
    </location>
</feature>
<feature type="compositionally biased region" description="Polar residues" evidence="1">
    <location>
        <begin position="431"/>
        <end position="440"/>
    </location>
</feature>
<dbReference type="PANTHER" id="PTHR14000:SF17">
    <property type="entry name" value="MYB-LIKE DOMAIN-CONTAINING PROTEIN"/>
    <property type="match status" value="1"/>
</dbReference>
<evidence type="ECO:0000313" key="5">
    <source>
        <dbReference type="Proteomes" id="UP000000768"/>
    </source>
</evidence>
<sequence length="652" mass="73486">MYVLLCPLTLIFVSAKKKSYWVIVNMATPMSPWKGRLRSHHATPQSLPKRRLPSQTKNPEEKEDLQTLKKPQSLQKRRLPSQTKNREEKEELQTLKKPQSLPKRRLPSQTKNPEEKEELQTLKKQAVLALKVPAQLQTLKKQAAPKKTERGRQAGAGAQQPRARLRQSARLAGRDPEHPIVIDNDVSREHKAKADQSAITPLRRSQRFLLKDKSLGKSLLPPNHREIFPNRNARNGHRKDKNQESLKRNRGSAALPLMKDISDVSNKKSDKHELNPSHCKVQTRKRKRGTERGVSSKKQSCQEPEPLPAYCQEIAPRNEPRKSTHRRIEKVPFVEVKLKVGDERLANIDENINKPNGTDREGMGSFCGSDDWTKEQDMALRKAYFSARPSPHFWKRVSKMVPGRSAEDCFKRIYSDLSTPTPIGPRRRTSKTTFSPIGNFTLSDPELPNILEPTVGRRKTAKQKSLAAQKAVKHLLQKHCRIDRAQEADHFSVFEGSPSALQLNLSFEDSPGTPDSCMNSASLGKRSGSSSARKTPFSRLSTKPSEPSPAVLKPIKNVILHEKYIDRLARREGTKRPRRRTQAGSKAADSGKSLSEQQAVSVKAAKNALISEATDFISSFKTLQANSLAHIMENSEDEIECDASDCSHDDKE</sequence>
<organism evidence="4 5">
    <name type="scientific">Sorghum bicolor</name>
    <name type="common">Sorghum</name>
    <name type="synonym">Sorghum vulgare</name>
    <dbReference type="NCBI Taxonomy" id="4558"/>
    <lineage>
        <taxon>Eukaryota</taxon>
        <taxon>Viridiplantae</taxon>
        <taxon>Streptophyta</taxon>
        <taxon>Embryophyta</taxon>
        <taxon>Tracheophyta</taxon>
        <taxon>Spermatophyta</taxon>
        <taxon>Magnoliopsida</taxon>
        <taxon>Liliopsida</taxon>
        <taxon>Poales</taxon>
        <taxon>Poaceae</taxon>
        <taxon>PACMAD clade</taxon>
        <taxon>Panicoideae</taxon>
        <taxon>Andropogonodae</taxon>
        <taxon>Andropogoneae</taxon>
        <taxon>Sorghinae</taxon>
        <taxon>Sorghum</taxon>
    </lineage>
</organism>
<keyword evidence="5" id="KW-1185">Reference proteome</keyword>
<dbReference type="Gramene" id="OQU78522">
    <property type="protein sequence ID" value="OQU78522"/>
    <property type="gene ID" value="SORBI_3009G252300"/>
</dbReference>
<feature type="compositionally biased region" description="Low complexity" evidence="1">
    <location>
        <begin position="153"/>
        <end position="162"/>
    </location>
</feature>
<dbReference type="InterPro" id="IPR001005">
    <property type="entry name" value="SANT/Myb"/>
</dbReference>
<feature type="compositionally biased region" description="Basic and acidic residues" evidence="1">
    <location>
        <begin position="58"/>
        <end position="67"/>
    </location>
</feature>
<feature type="region of interest" description="Disordered" evidence="1">
    <location>
        <begin position="139"/>
        <end position="200"/>
    </location>
</feature>
<feature type="region of interest" description="Disordered" evidence="1">
    <location>
        <begin position="213"/>
        <end position="305"/>
    </location>
</feature>
<reference evidence="5" key="2">
    <citation type="journal article" date="2018" name="Plant J.">
        <title>The Sorghum bicolor reference genome: improved assembly, gene annotations, a transcriptome atlas, and signatures of genome organization.</title>
        <authorList>
            <person name="McCormick R.F."/>
            <person name="Truong S.K."/>
            <person name="Sreedasyam A."/>
            <person name="Jenkins J."/>
            <person name="Shu S."/>
            <person name="Sims D."/>
            <person name="Kennedy M."/>
            <person name="Amirebrahimi M."/>
            <person name="Weers B.D."/>
            <person name="McKinley B."/>
            <person name="Mattison A."/>
            <person name="Morishige D.T."/>
            <person name="Grimwood J."/>
            <person name="Schmutz J."/>
            <person name="Mullet J.E."/>
        </authorList>
    </citation>
    <scope>NUCLEOTIDE SEQUENCE [LARGE SCALE GENOMIC DNA]</scope>
    <source>
        <strain evidence="5">cv. BTx623</strain>
    </source>
</reference>
<proteinExistence type="predicted"/>
<dbReference type="PANTHER" id="PTHR14000">
    <property type="entry name" value="FINGER CCCH DOMAIN PROTEIN, PUTATIVE (DUF3755)-RELATED"/>
    <property type="match status" value="1"/>
</dbReference>
<feature type="region of interest" description="Disordered" evidence="1">
    <location>
        <begin position="569"/>
        <end position="596"/>
    </location>
</feature>
<dbReference type="ExpressionAtlas" id="A0A1Z5R416">
    <property type="expression patterns" value="baseline and differential"/>
</dbReference>